<accession>A0A6G6J305</accession>
<dbReference type="Proteomes" id="UP000501063">
    <property type="component" value="Chromosome"/>
</dbReference>
<reference evidence="2 3" key="1">
    <citation type="submission" date="2020-02" db="EMBL/GenBank/DDBJ databases">
        <title>Integrative conjugative elements (ICEs) and plasmids drive adaptation of Pseudomonas nitroreducens strain HBP1 to wastewater environment.</title>
        <authorList>
            <person name="Sentchilo V."/>
            <person name="Carraro N."/>
            <person name="Bertelli C."/>
            <person name="van der Meer J.R."/>
        </authorList>
    </citation>
    <scope>NUCLEOTIDE SEQUENCE [LARGE SCALE GENOMIC DNA]</scope>
    <source>
        <strain evidence="2 3">HBP1</strain>
    </source>
</reference>
<keyword evidence="1" id="KW-0175">Coiled coil</keyword>
<dbReference type="KEGG" id="pnt:G5B91_25520"/>
<sequence>MTGWWKAAALALAAALLIGIGAAGGMWLSSERYEPQLQDTGAKLATCTAARENVLALVTEQGAKLGELANQAEQRQAKAAQAVADAQQQAGQHYAAAQRLQQERAEGDPAAVAEALIDKELGL</sequence>
<evidence type="ECO:0000313" key="2">
    <source>
        <dbReference type="EMBL" id="QIE89440.1"/>
    </source>
</evidence>
<dbReference type="RefSeq" id="WP_024762943.1">
    <property type="nucleotide sequence ID" value="NZ_CP049140.1"/>
</dbReference>
<name>A0A6G6J305_PSENT</name>
<organism evidence="2 3">
    <name type="scientific">Pseudomonas nitroreducens</name>
    <dbReference type="NCBI Taxonomy" id="46680"/>
    <lineage>
        <taxon>Bacteria</taxon>
        <taxon>Pseudomonadati</taxon>
        <taxon>Pseudomonadota</taxon>
        <taxon>Gammaproteobacteria</taxon>
        <taxon>Pseudomonadales</taxon>
        <taxon>Pseudomonadaceae</taxon>
        <taxon>Pseudomonas</taxon>
    </lineage>
</organism>
<dbReference type="AlphaFoldDB" id="A0A6G6J305"/>
<evidence type="ECO:0000313" key="3">
    <source>
        <dbReference type="Proteomes" id="UP000501063"/>
    </source>
</evidence>
<feature type="coiled-coil region" evidence="1">
    <location>
        <begin position="69"/>
        <end position="103"/>
    </location>
</feature>
<proteinExistence type="predicted"/>
<evidence type="ECO:0000256" key="1">
    <source>
        <dbReference type="SAM" id="Coils"/>
    </source>
</evidence>
<gene>
    <name evidence="2" type="ORF">G5B91_25520</name>
</gene>
<dbReference type="EMBL" id="CP049140">
    <property type="protein sequence ID" value="QIE89440.1"/>
    <property type="molecule type" value="Genomic_DNA"/>
</dbReference>
<protein>
    <submittedName>
        <fullName evidence="2">Uncharacterized protein</fullName>
    </submittedName>
</protein>